<dbReference type="RefSeq" id="WP_273576587.1">
    <property type="nucleotide sequence ID" value="NZ_JAQRFN010000021.1"/>
</dbReference>
<reference evidence="2 3" key="1">
    <citation type="submission" date="2023-02" db="EMBL/GenBank/DDBJ databases">
        <title>Entomopathogenic bacteria.</title>
        <authorList>
            <person name="Machado R.A."/>
        </authorList>
    </citation>
    <scope>NUCLEOTIDE SEQUENCE [LARGE SCALE GENOMIC DNA]</scope>
    <source>
        <strain evidence="2 3">XENO-2</strain>
    </source>
</reference>
<name>A0ABT5LUH7_9GAMM</name>
<organism evidence="2 3">
    <name type="scientific">Xenorhabdus anantnagensis</name>
    <dbReference type="NCBI Taxonomy" id="3025875"/>
    <lineage>
        <taxon>Bacteria</taxon>
        <taxon>Pseudomonadati</taxon>
        <taxon>Pseudomonadota</taxon>
        <taxon>Gammaproteobacteria</taxon>
        <taxon>Enterobacterales</taxon>
        <taxon>Morganellaceae</taxon>
        <taxon>Xenorhabdus</taxon>
    </lineage>
</organism>
<evidence type="ECO:0000256" key="1">
    <source>
        <dbReference type="SAM" id="Phobius"/>
    </source>
</evidence>
<keyword evidence="1" id="KW-0472">Membrane</keyword>
<comment type="caution">
    <text evidence="2">The sequence shown here is derived from an EMBL/GenBank/DDBJ whole genome shotgun (WGS) entry which is preliminary data.</text>
</comment>
<feature type="transmembrane region" description="Helical" evidence="1">
    <location>
        <begin position="15"/>
        <end position="32"/>
    </location>
</feature>
<proteinExistence type="predicted"/>
<dbReference type="Proteomes" id="UP001220225">
    <property type="component" value="Unassembled WGS sequence"/>
</dbReference>
<accession>A0ABT5LUH7</accession>
<keyword evidence="1" id="KW-0812">Transmembrane</keyword>
<evidence type="ECO:0000313" key="2">
    <source>
        <dbReference type="EMBL" id="MDC9598063.1"/>
    </source>
</evidence>
<gene>
    <name evidence="2" type="ORF">PSI14_14710</name>
</gene>
<keyword evidence="3" id="KW-1185">Reference proteome</keyword>
<dbReference type="EMBL" id="JAQRFN010000021">
    <property type="protein sequence ID" value="MDC9598063.1"/>
    <property type="molecule type" value="Genomic_DNA"/>
</dbReference>
<evidence type="ECO:0000313" key="3">
    <source>
        <dbReference type="Proteomes" id="UP001220225"/>
    </source>
</evidence>
<keyword evidence="1" id="KW-1133">Transmembrane helix</keyword>
<sequence length="182" mass="21398">MKGGMMFFHVVSKNNIIIFTLILGIAILFLSFDNSRVRIVGYADKHCQKNEACLIDMNEITPFDWDKMYIIDKEMEPKDIEDIIGATFNEKASLFYKIIFVRDNKVVYSDKYNSSDKSYEKKFIKPNFYYPYERKENYFSHYAISKNNSIISVEIEHKPFISDKVYYKISPSNAQQIRGGNL</sequence>
<protein>
    <submittedName>
        <fullName evidence="2">Uncharacterized protein</fullName>
    </submittedName>
</protein>